<dbReference type="EMBL" id="CAOF01000200">
    <property type="protein sequence ID" value="CCO50249.1"/>
    <property type="molecule type" value="Genomic_DNA"/>
</dbReference>
<reference evidence="1 2" key="1">
    <citation type="journal article" date="2013" name="ISME J.">
        <title>Comparative genomics of pathogenic lineages of Vibrio nigripulchritudo identifies virulence-associated traits.</title>
        <authorList>
            <person name="Goudenege D."/>
            <person name="Labreuche Y."/>
            <person name="Krin E."/>
            <person name="Ansquer D."/>
            <person name="Mangenot S."/>
            <person name="Calteau A."/>
            <person name="Medigue C."/>
            <person name="Mazel D."/>
            <person name="Polz M.F."/>
            <person name="Le Roux F."/>
        </authorList>
    </citation>
    <scope>NUCLEOTIDE SEQUENCE [LARGE SCALE GENOMIC DNA]</scope>
    <source>
        <strain evidence="1 2">SOn1</strain>
    </source>
</reference>
<dbReference type="Proteomes" id="UP000018211">
    <property type="component" value="Unassembled WGS sequence"/>
</dbReference>
<sequence>MSNDYILEKGEAVVRVYDEQFKSNQFNNSGLGSRRFDPFEFQGSSVGSLYFALHSIDAFAETIMRKNSTGGRSFNSADIDAKKLSTLITTRRLKFIDLEQIDSIKEHLHKGPESYAFLRNFAKILLKRLGDDSEVVGFTWYGVQRSLPGMRCFVCYDSLSSPVDFKETSDSYLLSEPCRVKLQDAAVSLDCQIPERFIHQL</sequence>
<comment type="caution">
    <text evidence="1">The sequence shown here is derived from an EMBL/GenBank/DDBJ whole genome shotgun (WGS) entry which is preliminary data.</text>
</comment>
<evidence type="ECO:0000313" key="2">
    <source>
        <dbReference type="Proteomes" id="UP000018211"/>
    </source>
</evidence>
<evidence type="ECO:0000313" key="1">
    <source>
        <dbReference type="EMBL" id="CCO50249.1"/>
    </source>
</evidence>
<dbReference type="RefSeq" id="WP_022614119.1">
    <property type="nucleotide sequence ID" value="NZ_LK391966.1"/>
</dbReference>
<accession>A0AAV2VZQ0</accession>
<evidence type="ECO:0008006" key="3">
    <source>
        <dbReference type="Google" id="ProtNLM"/>
    </source>
</evidence>
<organism evidence="1 2">
    <name type="scientific">Vibrio nigripulchritudo SOn1</name>
    <dbReference type="NCBI Taxonomy" id="1238450"/>
    <lineage>
        <taxon>Bacteria</taxon>
        <taxon>Pseudomonadati</taxon>
        <taxon>Pseudomonadota</taxon>
        <taxon>Gammaproteobacteria</taxon>
        <taxon>Vibrionales</taxon>
        <taxon>Vibrionaceae</taxon>
        <taxon>Vibrio</taxon>
    </lineage>
</organism>
<name>A0AAV2VZQ0_9VIBR</name>
<proteinExistence type="predicted"/>
<protein>
    <recommendedName>
        <fullName evidence="3">RES domain-containing protein</fullName>
    </recommendedName>
</protein>
<dbReference type="AlphaFoldDB" id="A0AAV2VZQ0"/>
<gene>
    <name evidence="1" type="ORF">VIBNISOn1_p0086</name>
</gene>